<name>H8Z6H3_9GAMM</name>
<organism evidence="1 2">
    <name type="scientific">Thiorhodovibrio frisius</name>
    <dbReference type="NCBI Taxonomy" id="631362"/>
    <lineage>
        <taxon>Bacteria</taxon>
        <taxon>Pseudomonadati</taxon>
        <taxon>Pseudomonadota</taxon>
        <taxon>Gammaproteobacteria</taxon>
        <taxon>Chromatiales</taxon>
        <taxon>Chromatiaceae</taxon>
        <taxon>Thiorhodovibrio</taxon>
    </lineage>
</organism>
<dbReference type="Pfam" id="PF14386">
    <property type="entry name" value="DUF4417"/>
    <property type="match status" value="1"/>
</dbReference>
<evidence type="ECO:0000313" key="2">
    <source>
        <dbReference type="Proteomes" id="UP000002964"/>
    </source>
</evidence>
<dbReference type="AlphaFoldDB" id="H8Z6H3"/>
<accession>H8Z6H3</accession>
<reference evidence="1 2" key="2">
    <citation type="submission" date="2011-11" db="EMBL/GenBank/DDBJ databases">
        <authorList>
            <consortium name="US DOE Joint Genome Institute"/>
            <person name="Lucas S."/>
            <person name="Han J."/>
            <person name="Lapidus A."/>
            <person name="Cheng J.-F."/>
            <person name="Goodwin L."/>
            <person name="Pitluck S."/>
            <person name="Peters L."/>
            <person name="Ovchinnikova G."/>
            <person name="Zhang X."/>
            <person name="Detter J.C."/>
            <person name="Han C."/>
            <person name="Tapia R."/>
            <person name="Land M."/>
            <person name="Hauser L."/>
            <person name="Kyrpides N."/>
            <person name="Ivanova N."/>
            <person name="Pagani I."/>
            <person name="Vogl K."/>
            <person name="Liu Z."/>
            <person name="Overmann J."/>
            <person name="Frigaard N.-U."/>
            <person name="Bryant D."/>
            <person name="Woyke T."/>
        </authorList>
    </citation>
    <scope>NUCLEOTIDE SEQUENCE [LARGE SCALE GENOMIC DNA]</scope>
    <source>
        <strain evidence="1 2">970</strain>
    </source>
</reference>
<gene>
    <name evidence="1" type="ORF">Thi970DRAFT_03261</name>
</gene>
<reference evidence="2" key="1">
    <citation type="submission" date="2011-06" db="EMBL/GenBank/DDBJ databases">
        <authorList>
            <consortium name="US DOE Joint Genome Institute (JGI-PGF)"/>
            <person name="Lucas S."/>
            <person name="Han J."/>
            <person name="Lapidus A."/>
            <person name="Cheng J.-F."/>
            <person name="Goodwin L."/>
            <person name="Pitluck S."/>
            <person name="Peters L."/>
            <person name="Land M.L."/>
            <person name="Hauser L."/>
            <person name="Vogl K."/>
            <person name="Liu Z."/>
            <person name="Overmann J."/>
            <person name="Frigaard N.-U."/>
            <person name="Bryant D.A."/>
            <person name="Woyke T.J."/>
        </authorList>
    </citation>
    <scope>NUCLEOTIDE SEQUENCE [LARGE SCALE GENOMIC DNA]</scope>
    <source>
        <strain evidence="2">970</strain>
    </source>
</reference>
<evidence type="ECO:0000313" key="1">
    <source>
        <dbReference type="EMBL" id="EIC19671.1"/>
    </source>
</evidence>
<dbReference type="STRING" id="631362.Thi970DRAFT_03261"/>
<sequence>MTRSSRNWLTKPGSFDPLNTARRFPASSPFGIPDLAPQTFDLPGTPRLRPYRSRIDRLDRARDICHFYLDDYRFETTWNRPEVGWRHVSEYWATCTPDFSLYPSWPRVMQLWQTYRARWVARFWQERGCRVIPTVNWSDEESWAFCFDGIPPPARL</sequence>
<dbReference type="EMBL" id="JH603170">
    <property type="protein sequence ID" value="EIC19671.1"/>
    <property type="molecule type" value="Genomic_DNA"/>
</dbReference>
<proteinExistence type="predicted"/>
<dbReference type="InterPro" id="IPR025530">
    <property type="entry name" value="DUF4417"/>
</dbReference>
<dbReference type="HOGENOM" id="CLU_1685779_0_0_6"/>
<evidence type="ECO:0008006" key="3">
    <source>
        <dbReference type="Google" id="ProtNLM"/>
    </source>
</evidence>
<dbReference type="RefSeq" id="WP_009150076.1">
    <property type="nucleotide sequence ID" value="NZ_CP121471.1"/>
</dbReference>
<dbReference type="Proteomes" id="UP000002964">
    <property type="component" value="Unassembled WGS sequence"/>
</dbReference>
<protein>
    <recommendedName>
        <fullName evidence="3">DUF4417 domain-containing protein</fullName>
    </recommendedName>
</protein>
<keyword evidence="2" id="KW-1185">Reference proteome</keyword>
<dbReference type="eggNOG" id="ENOG5031YSD">
    <property type="taxonomic scope" value="Bacteria"/>
</dbReference>